<dbReference type="SUPFAM" id="SSF69796">
    <property type="entry name" value="Thymidylate synthase-complementing protein Thy1"/>
    <property type="match status" value="1"/>
</dbReference>
<dbReference type="AlphaFoldDB" id="A0A1F6C0Y3"/>
<sequence length="150" mass="17631">EAVIEHEKVTVRIICDRGVTHEIVRHRLASYCQESTRYCNYKSLGIQVIEPFFFVGSDKKYLVWKIAMEASERAYNDLIELGATPQEARTVLPNSLKTEIVMTYNIREWRHFFKLRCSKGAHPQMREISIPLLKEFQKRIPVLFDDITIE</sequence>
<dbReference type="Proteomes" id="UP000176633">
    <property type="component" value="Unassembled WGS sequence"/>
</dbReference>
<dbReference type="GO" id="GO:0006231">
    <property type="term" value="P:dTMP biosynthetic process"/>
    <property type="evidence" value="ECO:0007669"/>
    <property type="project" value="UniProtKB-UniRule"/>
</dbReference>
<name>A0A1F6C0Y3_9BACT</name>
<dbReference type="Pfam" id="PF02511">
    <property type="entry name" value="Thy1"/>
    <property type="match status" value="1"/>
</dbReference>
<organism evidence="2 3">
    <name type="scientific">Candidatus Jorgensenbacteria bacterium RIFCSPLOWO2_12_FULL_42_11</name>
    <dbReference type="NCBI Taxonomy" id="1798473"/>
    <lineage>
        <taxon>Bacteria</taxon>
        <taxon>Candidatus Joergenseniibacteriota</taxon>
    </lineage>
</organism>
<accession>A0A1F6C0Y3</accession>
<dbReference type="PANTHER" id="PTHR34934:SF1">
    <property type="entry name" value="FLAVIN-DEPENDENT THYMIDYLATE SYNTHASE"/>
    <property type="match status" value="1"/>
</dbReference>
<dbReference type="GO" id="GO:0004799">
    <property type="term" value="F:thymidylate synthase activity"/>
    <property type="evidence" value="ECO:0007669"/>
    <property type="project" value="TreeGrafter"/>
</dbReference>
<dbReference type="GO" id="GO:0050660">
    <property type="term" value="F:flavin adenine dinucleotide binding"/>
    <property type="evidence" value="ECO:0007669"/>
    <property type="project" value="UniProtKB-UniRule"/>
</dbReference>
<gene>
    <name evidence="2" type="ORF">A3G50_02905</name>
</gene>
<dbReference type="InterPro" id="IPR036098">
    <property type="entry name" value="Thymidylate_synthase_ThyX_sf"/>
</dbReference>
<protein>
    <recommendedName>
        <fullName evidence="1">FAD-dependent thymidylate synthase</fullName>
        <ecNumber evidence="1">2.1.1.148</ecNumber>
    </recommendedName>
</protein>
<evidence type="ECO:0000313" key="3">
    <source>
        <dbReference type="Proteomes" id="UP000176633"/>
    </source>
</evidence>
<dbReference type="NCBIfam" id="TIGR02170">
    <property type="entry name" value="thyX"/>
    <property type="match status" value="1"/>
</dbReference>
<dbReference type="Gene3D" id="3.30.1360.170">
    <property type="match status" value="1"/>
</dbReference>
<dbReference type="PANTHER" id="PTHR34934">
    <property type="entry name" value="FLAVIN-DEPENDENT THYMIDYLATE SYNTHASE"/>
    <property type="match status" value="1"/>
</dbReference>
<dbReference type="GO" id="GO:0070402">
    <property type="term" value="F:NADPH binding"/>
    <property type="evidence" value="ECO:0007669"/>
    <property type="project" value="TreeGrafter"/>
</dbReference>
<proteinExistence type="predicted"/>
<dbReference type="EC" id="2.1.1.148" evidence="1"/>
<comment type="caution">
    <text evidence="2">The sequence shown here is derived from an EMBL/GenBank/DDBJ whole genome shotgun (WGS) entry which is preliminary data.</text>
</comment>
<evidence type="ECO:0000313" key="2">
    <source>
        <dbReference type="EMBL" id="OGG42820.1"/>
    </source>
</evidence>
<evidence type="ECO:0000256" key="1">
    <source>
        <dbReference type="NCBIfam" id="TIGR02170"/>
    </source>
</evidence>
<feature type="non-terminal residue" evidence="2">
    <location>
        <position position="1"/>
    </location>
</feature>
<dbReference type="GO" id="GO:0050797">
    <property type="term" value="F:thymidylate synthase (FAD) activity"/>
    <property type="evidence" value="ECO:0007669"/>
    <property type="project" value="UniProtKB-UniRule"/>
</dbReference>
<dbReference type="EMBL" id="MFKM01000037">
    <property type="protein sequence ID" value="OGG42820.1"/>
    <property type="molecule type" value="Genomic_DNA"/>
</dbReference>
<dbReference type="PROSITE" id="PS51331">
    <property type="entry name" value="THYX"/>
    <property type="match status" value="1"/>
</dbReference>
<dbReference type="InterPro" id="IPR003669">
    <property type="entry name" value="Thymidylate_synthase_ThyX"/>
</dbReference>
<reference evidence="2 3" key="1">
    <citation type="journal article" date="2016" name="Nat. Commun.">
        <title>Thousands of microbial genomes shed light on interconnected biogeochemical processes in an aquifer system.</title>
        <authorList>
            <person name="Anantharaman K."/>
            <person name="Brown C.T."/>
            <person name="Hug L.A."/>
            <person name="Sharon I."/>
            <person name="Castelle C.J."/>
            <person name="Probst A.J."/>
            <person name="Thomas B.C."/>
            <person name="Singh A."/>
            <person name="Wilkins M.J."/>
            <person name="Karaoz U."/>
            <person name="Brodie E.L."/>
            <person name="Williams K.H."/>
            <person name="Hubbard S.S."/>
            <person name="Banfield J.F."/>
        </authorList>
    </citation>
    <scope>NUCLEOTIDE SEQUENCE [LARGE SCALE GENOMIC DNA]</scope>
</reference>
<dbReference type="CDD" id="cd20175">
    <property type="entry name" value="ThyX"/>
    <property type="match status" value="1"/>
</dbReference>
<dbReference type="STRING" id="1798473.A3G50_02905"/>